<keyword evidence="1" id="KW-0472">Membrane</keyword>
<evidence type="ECO:0000256" key="1">
    <source>
        <dbReference type="SAM" id="Phobius"/>
    </source>
</evidence>
<dbReference type="Pfam" id="PF00873">
    <property type="entry name" value="ACR_tran"/>
    <property type="match status" value="1"/>
</dbReference>
<feature type="transmembrane region" description="Helical" evidence="1">
    <location>
        <begin position="865"/>
        <end position="882"/>
    </location>
</feature>
<feature type="transmembrane region" description="Helical" evidence="1">
    <location>
        <begin position="967"/>
        <end position="989"/>
    </location>
</feature>
<dbReference type="SUPFAM" id="SSF82866">
    <property type="entry name" value="Multidrug efflux transporter AcrB transmembrane domain"/>
    <property type="match status" value="2"/>
</dbReference>
<protein>
    <submittedName>
        <fullName evidence="2">Swarming motility protein SwrC</fullName>
    </submittedName>
</protein>
<keyword evidence="1" id="KW-1133">Transmembrane helix</keyword>
<dbReference type="RefSeq" id="WP_029427895.1">
    <property type="nucleotide sequence ID" value="NZ_CP012801.1"/>
</dbReference>
<feature type="transmembrane region" description="Helical" evidence="1">
    <location>
        <begin position="390"/>
        <end position="415"/>
    </location>
</feature>
<dbReference type="Gene3D" id="1.20.1640.10">
    <property type="entry name" value="Multidrug efflux transporter AcrB transmembrane domain"/>
    <property type="match status" value="2"/>
</dbReference>
<accession>A0A0P0GM00</accession>
<dbReference type="KEGG" id="bcel:BcellWH2_01644"/>
<dbReference type="PRINTS" id="PR00702">
    <property type="entry name" value="ACRIFLAVINRP"/>
</dbReference>
<dbReference type="GO" id="GO:0005886">
    <property type="term" value="C:plasma membrane"/>
    <property type="evidence" value="ECO:0007669"/>
    <property type="project" value="TreeGrafter"/>
</dbReference>
<dbReference type="PANTHER" id="PTHR32063">
    <property type="match status" value="1"/>
</dbReference>
<organism evidence="2 3">
    <name type="scientific">Bacteroides cellulosilyticus</name>
    <dbReference type="NCBI Taxonomy" id="246787"/>
    <lineage>
        <taxon>Bacteria</taxon>
        <taxon>Pseudomonadati</taxon>
        <taxon>Bacteroidota</taxon>
        <taxon>Bacteroidia</taxon>
        <taxon>Bacteroidales</taxon>
        <taxon>Bacteroidaceae</taxon>
        <taxon>Bacteroides</taxon>
    </lineage>
</organism>
<feature type="transmembrane region" description="Helical" evidence="1">
    <location>
        <begin position="889"/>
        <end position="910"/>
    </location>
</feature>
<dbReference type="InterPro" id="IPR001036">
    <property type="entry name" value="Acrflvin-R"/>
</dbReference>
<feature type="transmembrane region" description="Helical" evidence="1">
    <location>
        <begin position="995"/>
        <end position="1019"/>
    </location>
</feature>
<feature type="transmembrane region" description="Helical" evidence="1">
    <location>
        <begin position="339"/>
        <end position="358"/>
    </location>
</feature>
<sequence>MNKKRNAVEWAMHYRQIIILVVCCLVAFGIYSLPNMRKNEFPDFTIRQGIVVAVAPGNTAEEMVEQVAKPLENYIFSYKEVKKDKTFSMSRDGIVYIQVQLNDELNNKDEFWSKFKHGVSTFKAQLPKNVLAVQVMDDFGDTSALLITMESVDKTYRELDDYMDALQDRLRRINSIGRMTVSGMQKEQISIYLDTHKLSQYGLTEQTLAVTLFTKGFTTSGGRVKNPVYVQPVYVAKSLNTVRDVQEQIVYTDPMGNNIRLKDVARVVKEYPAPDSYITNNGKKCLLLSIEMKKGKNIVQMGEEINRTIAEFQPSLPSDVNLFCITDQSQVVGDSVDNFLHELLVAIIAVIIVVMLLLPMRVALVAASTIPITIFISLGLFHAFDIELNTVTLAALIVTLGMIVDNSIVIIDSYLEKLGEGVSRWHASIQSATHFFKSIFSATCAISITFFPFLITTTGQIQDFLVSFPWAISIVLGVSLLVAALLVPFMQFYFIRKPMESATNKNGKKKFSFLDALQKYYNKLLDLCFTWPRMTMALGLLSIIIGIVLMGKLPQRLMPIAERNQFAVEISLPTGTAVEKTGQIADSLEHILRNDPRVVSVASFVGCASPRFQTAYAPQIAGTNFAQFIVNTVSNQATEDLLNEYAPKYTDYFPEALVRFKQLSYNEATYPVEVRLSGENIDTLRREAEKVTALLRSMPELVLVSTNFNDPLATTRVVLKEDEATRLGISNVMLETTLAMRYGSGIPVATVWEGDYDISVKLKNSQADSANSCDLEDELIPVAGGLANVPMRQVADVVPAWENGQIVRRNGIYTITVMADLQRGENGMDVTGKVQKAVANLSFSPDVTLTYGGDLEDSEEKLPPILAGLLIAAAIIYFILLIHFRNVNIALLIFACMALCVFGTAVGVLVQGVDFGVTSILGVVSLMGIIVRNGIIMIDYAEELRKTEKLSVRDAIYHSARRRMRPIFLTSAAASMGVIPMILGGSGLWMPMGTVICYGTLITMVFLLTVLPVCYWFMFSGSTRKRIAMEKMENE</sequence>
<dbReference type="EMBL" id="CP012801">
    <property type="protein sequence ID" value="ALJ58897.1"/>
    <property type="molecule type" value="Genomic_DNA"/>
</dbReference>
<feature type="transmembrane region" description="Helical" evidence="1">
    <location>
        <begin position="467"/>
        <end position="495"/>
    </location>
</feature>
<dbReference type="Proteomes" id="UP000061809">
    <property type="component" value="Chromosome"/>
</dbReference>
<keyword evidence="1" id="KW-0812">Transmembrane</keyword>
<dbReference type="Gene3D" id="3.30.2090.10">
    <property type="entry name" value="Multidrug efflux transporter AcrB TolC docking domain, DN and DC subdomains"/>
    <property type="match status" value="2"/>
</dbReference>
<feature type="transmembrane region" description="Helical" evidence="1">
    <location>
        <begin position="435"/>
        <end position="455"/>
    </location>
</feature>
<evidence type="ECO:0000313" key="2">
    <source>
        <dbReference type="EMBL" id="ALJ58897.1"/>
    </source>
</evidence>
<name>A0A0P0GM00_9BACE</name>
<dbReference type="Gene3D" id="3.30.70.1320">
    <property type="entry name" value="Multidrug efflux transporter AcrB pore domain like"/>
    <property type="match status" value="1"/>
</dbReference>
<dbReference type="AlphaFoldDB" id="A0A0P0GM00"/>
<feature type="transmembrane region" description="Helical" evidence="1">
    <location>
        <begin position="365"/>
        <end position="384"/>
    </location>
</feature>
<feature type="transmembrane region" description="Helical" evidence="1">
    <location>
        <begin position="534"/>
        <end position="553"/>
    </location>
</feature>
<dbReference type="SUPFAM" id="SSF82714">
    <property type="entry name" value="Multidrug efflux transporter AcrB TolC docking domain, DN and DC subdomains"/>
    <property type="match status" value="1"/>
</dbReference>
<proteinExistence type="predicted"/>
<dbReference type="SUPFAM" id="SSF82693">
    <property type="entry name" value="Multidrug efflux transporter AcrB pore domain, PN1, PN2, PC1 and PC2 subdomains"/>
    <property type="match status" value="2"/>
</dbReference>
<feature type="transmembrane region" description="Helical" evidence="1">
    <location>
        <begin position="916"/>
        <end position="941"/>
    </location>
</feature>
<dbReference type="InterPro" id="IPR027463">
    <property type="entry name" value="AcrB_DN_DC_subdom"/>
</dbReference>
<evidence type="ECO:0000313" key="3">
    <source>
        <dbReference type="Proteomes" id="UP000061809"/>
    </source>
</evidence>
<dbReference type="GO" id="GO:0042910">
    <property type="term" value="F:xenobiotic transmembrane transporter activity"/>
    <property type="evidence" value="ECO:0007669"/>
    <property type="project" value="TreeGrafter"/>
</dbReference>
<dbReference type="PATRIC" id="fig|246787.4.peg.1692"/>
<reference evidence="2 3" key="1">
    <citation type="journal article" date="2015" name="Science">
        <title>Genetic determinants of in vivo fitness and diet responsiveness in multiple human gut Bacteroides.</title>
        <authorList>
            <person name="Wu M."/>
            <person name="McNulty N.P."/>
            <person name="Rodionov D.A."/>
            <person name="Khoroshkin M.S."/>
            <person name="Griffin N.W."/>
            <person name="Cheng J."/>
            <person name="Latreille P."/>
            <person name="Kerstetter R.A."/>
            <person name="Terrapon N."/>
            <person name="Henrissat B."/>
            <person name="Osterman A.L."/>
            <person name="Gordon J.I."/>
        </authorList>
    </citation>
    <scope>NUCLEOTIDE SEQUENCE [LARGE SCALE GENOMIC DNA]</scope>
    <source>
        <strain evidence="2 3">WH2</strain>
    </source>
</reference>
<dbReference type="Gene3D" id="3.30.70.1440">
    <property type="entry name" value="Multidrug efflux transporter AcrB pore domain"/>
    <property type="match status" value="1"/>
</dbReference>
<dbReference type="Gene3D" id="3.30.70.1430">
    <property type="entry name" value="Multidrug efflux transporter AcrB pore domain"/>
    <property type="match status" value="2"/>
</dbReference>
<gene>
    <name evidence="2" type="primary">swrC</name>
    <name evidence="2" type="ORF">BcellWH2_01644</name>
</gene>
<dbReference type="PANTHER" id="PTHR32063:SF18">
    <property type="entry name" value="CATION EFFLUX SYSTEM PROTEIN"/>
    <property type="match status" value="1"/>
</dbReference>